<reference evidence="2" key="1">
    <citation type="submission" date="2022-10" db="EMBL/GenBank/DDBJ databases">
        <title>Genome assembly of Pristionchus species.</title>
        <authorList>
            <person name="Yoshida K."/>
            <person name="Sommer R.J."/>
        </authorList>
    </citation>
    <scope>NUCLEOTIDE SEQUENCE [LARGE SCALE GENOMIC DNA]</scope>
    <source>
        <strain evidence="2">RS5460</strain>
    </source>
</reference>
<sequence>MILRSLIKPAMCVLSSSTSVFTPQKLFSQPFLPSSRQCFTGSSKKAENVKLNSRISNTRKHLNFEKQFLILFFLQKIRWKEFLRSPIVSMQRSYWRL</sequence>
<organism evidence="1 2">
    <name type="scientific">Pristionchus mayeri</name>
    <dbReference type="NCBI Taxonomy" id="1317129"/>
    <lineage>
        <taxon>Eukaryota</taxon>
        <taxon>Metazoa</taxon>
        <taxon>Ecdysozoa</taxon>
        <taxon>Nematoda</taxon>
        <taxon>Chromadorea</taxon>
        <taxon>Rhabditida</taxon>
        <taxon>Rhabditina</taxon>
        <taxon>Diplogasteromorpha</taxon>
        <taxon>Diplogasteroidea</taxon>
        <taxon>Neodiplogasteridae</taxon>
        <taxon>Pristionchus</taxon>
    </lineage>
</organism>
<proteinExistence type="predicted"/>
<dbReference type="EMBL" id="BTRK01000004">
    <property type="protein sequence ID" value="GMR49959.1"/>
    <property type="molecule type" value="Genomic_DNA"/>
</dbReference>
<keyword evidence="2" id="KW-1185">Reference proteome</keyword>
<evidence type="ECO:0000313" key="2">
    <source>
        <dbReference type="Proteomes" id="UP001328107"/>
    </source>
</evidence>
<protein>
    <submittedName>
        <fullName evidence="1">Uncharacterized protein</fullName>
    </submittedName>
</protein>
<comment type="caution">
    <text evidence="1">The sequence shown here is derived from an EMBL/GenBank/DDBJ whole genome shotgun (WGS) entry which is preliminary data.</text>
</comment>
<name>A0AAN5CTB4_9BILA</name>
<gene>
    <name evidence="1" type="ORF">PMAYCL1PPCAC_20154</name>
</gene>
<evidence type="ECO:0000313" key="1">
    <source>
        <dbReference type="EMBL" id="GMR49959.1"/>
    </source>
</evidence>
<dbReference type="Proteomes" id="UP001328107">
    <property type="component" value="Unassembled WGS sequence"/>
</dbReference>
<accession>A0AAN5CTB4</accession>
<dbReference type="AlphaFoldDB" id="A0AAN5CTB4"/>